<dbReference type="InterPro" id="IPR003607">
    <property type="entry name" value="HD/PDEase_dom"/>
</dbReference>
<dbReference type="InterPro" id="IPR006675">
    <property type="entry name" value="HDIG_dom"/>
</dbReference>
<dbReference type="Proteomes" id="UP000000467">
    <property type="component" value="Chromosome"/>
</dbReference>
<dbReference type="KEGG" id="tpz:Tph_c20050"/>
<dbReference type="SUPFAM" id="SSF109604">
    <property type="entry name" value="HD-domain/PDEase-like"/>
    <property type="match status" value="1"/>
</dbReference>
<dbReference type="InterPro" id="IPR052020">
    <property type="entry name" value="Cyclic_di-GMP/3'3'-cGAMP_PDE"/>
</dbReference>
<dbReference type="PANTHER" id="PTHR45228:SF4">
    <property type="entry name" value="LIPOPROTEIN"/>
    <property type="match status" value="1"/>
</dbReference>
<dbReference type="AlphaFoldDB" id="K4LW12"/>
<dbReference type="PROSITE" id="PS51832">
    <property type="entry name" value="HD_GYP"/>
    <property type="match status" value="1"/>
</dbReference>
<accession>K4LW12</accession>
<proteinExistence type="predicted"/>
<dbReference type="InterPro" id="IPR037522">
    <property type="entry name" value="HD_GYP_dom"/>
</dbReference>
<feature type="domain" description="HD" evidence="1">
    <location>
        <begin position="1"/>
        <end position="117"/>
    </location>
</feature>
<sequence length="184" mass="20362">MVAHYATALAQAAGLAQEEVKKIRLAAFLHDLGKVDIPEEILNKPGPLSDAEKKVCQRHPVTGADIVRQIKSLEEIVPLIRHHHERYDGQGYPDGLAGEEIPLGARIIALADSFDAMITNRPYRRARTYQEAIEIVKKEAGRQFDPHLAELFVTKCVDVKAIGTEWETESVQEEPAPPAGQQPS</sequence>
<name>K4LW12_THEPS</name>
<gene>
    <name evidence="3" type="primary">rpfG1</name>
    <name evidence="3" type="ordered locus">Tph_c20050</name>
</gene>
<keyword evidence="4" id="KW-1185">Reference proteome</keyword>
<dbReference type="InterPro" id="IPR006674">
    <property type="entry name" value="HD_domain"/>
</dbReference>
<feature type="domain" description="HD-GYP" evidence="2">
    <location>
        <begin position="1"/>
        <end position="168"/>
    </location>
</feature>
<dbReference type="eggNOG" id="COG3437">
    <property type="taxonomic scope" value="Bacteria"/>
</dbReference>
<dbReference type="Gene3D" id="1.10.3210.10">
    <property type="entry name" value="Hypothetical protein af1432"/>
    <property type="match status" value="1"/>
</dbReference>
<evidence type="ECO:0000259" key="1">
    <source>
        <dbReference type="PROSITE" id="PS51831"/>
    </source>
</evidence>
<dbReference type="NCBIfam" id="TIGR00277">
    <property type="entry name" value="HDIG"/>
    <property type="match status" value="1"/>
</dbReference>
<dbReference type="EMBL" id="CP003732">
    <property type="protein sequence ID" value="AFV12199.1"/>
    <property type="molecule type" value="Genomic_DNA"/>
</dbReference>
<dbReference type="SMART" id="SM00471">
    <property type="entry name" value="HDc"/>
    <property type="match status" value="1"/>
</dbReference>
<dbReference type="PANTHER" id="PTHR45228">
    <property type="entry name" value="CYCLIC DI-GMP PHOSPHODIESTERASE TM_0186-RELATED"/>
    <property type="match status" value="1"/>
</dbReference>
<evidence type="ECO:0000259" key="2">
    <source>
        <dbReference type="PROSITE" id="PS51832"/>
    </source>
</evidence>
<reference evidence="3 4" key="1">
    <citation type="journal article" date="2012" name="BMC Genomics">
        <title>Genome-guided analysis of physiological and morphological traits of the fermentative acetate oxidizer Thermacetogenium phaeum.</title>
        <authorList>
            <person name="Oehler D."/>
            <person name="Poehlein A."/>
            <person name="Leimbach A."/>
            <person name="Muller N."/>
            <person name="Daniel R."/>
            <person name="Gottschalk G."/>
            <person name="Schink B."/>
        </authorList>
    </citation>
    <scope>NUCLEOTIDE SEQUENCE [LARGE SCALE GENOMIC DNA]</scope>
    <source>
        <strain evidence="4">ATCC BAA-254 / DSM 26808 / PB</strain>
    </source>
</reference>
<protein>
    <submittedName>
        <fullName evidence="3">Response regulator</fullName>
    </submittedName>
</protein>
<dbReference type="HOGENOM" id="CLU_000445_92_3_9"/>
<evidence type="ECO:0000313" key="3">
    <source>
        <dbReference type="EMBL" id="AFV12199.1"/>
    </source>
</evidence>
<dbReference type="PROSITE" id="PS51831">
    <property type="entry name" value="HD"/>
    <property type="match status" value="1"/>
</dbReference>
<organism evidence="3 4">
    <name type="scientific">Thermacetogenium phaeum (strain ATCC BAA-254 / DSM 26808 / PB)</name>
    <dbReference type="NCBI Taxonomy" id="1089553"/>
    <lineage>
        <taxon>Bacteria</taxon>
        <taxon>Bacillati</taxon>
        <taxon>Bacillota</taxon>
        <taxon>Clostridia</taxon>
        <taxon>Thermoanaerobacterales</taxon>
        <taxon>Thermoanaerobacteraceae</taxon>
        <taxon>Thermacetogenium</taxon>
    </lineage>
</organism>
<dbReference type="Pfam" id="PF13487">
    <property type="entry name" value="HD_5"/>
    <property type="match status" value="1"/>
</dbReference>
<dbReference type="STRING" id="1089553.Tph_c20050"/>
<evidence type="ECO:0000313" key="4">
    <source>
        <dbReference type="Proteomes" id="UP000000467"/>
    </source>
</evidence>
<dbReference type="CDD" id="cd00077">
    <property type="entry name" value="HDc"/>
    <property type="match status" value="1"/>
</dbReference>